<dbReference type="Gene3D" id="3.90.76.10">
    <property type="entry name" value="Dipeptide-binding Protein, Domain 1"/>
    <property type="match status" value="1"/>
</dbReference>
<dbReference type="InterPro" id="IPR039424">
    <property type="entry name" value="SBP_5"/>
</dbReference>
<keyword evidence="3" id="KW-0732">Signal</keyword>
<protein>
    <submittedName>
        <fullName evidence="5">Putative D,D-dipeptide-binding periplasmic protein DdpA</fullName>
    </submittedName>
</protein>
<dbReference type="InterPro" id="IPR000914">
    <property type="entry name" value="SBP_5_dom"/>
</dbReference>
<dbReference type="PIRSF" id="PIRSF002741">
    <property type="entry name" value="MppA"/>
    <property type="match status" value="1"/>
</dbReference>
<dbReference type="GO" id="GO:0015833">
    <property type="term" value="P:peptide transport"/>
    <property type="evidence" value="ECO:0007669"/>
    <property type="project" value="TreeGrafter"/>
</dbReference>
<dbReference type="AlphaFoldDB" id="A0A7K0C4G3"/>
<dbReference type="PANTHER" id="PTHR30290">
    <property type="entry name" value="PERIPLASMIC BINDING COMPONENT OF ABC TRANSPORTER"/>
    <property type="match status" value="1"/>
</dbReference>
<reference evidence="5 6" key="1">
    <citation type="submission" date="2019-10" db="EMBL/GenBank/DDBJ databases">
        <title>Actinomadura rubteroloni sp. nov. and Actinomadura macrotermitis sp. nov., isolated from the gut of fungus growing-termite Macrotermes natalensis.</title>
        <authorList>
            <person name="Benndorf R."/>
            <person name="Martin K."/>
            <person name="Kuefner M."/>
            <person name="De Beer W."/>
            <person name="Kaster A.-K."/>
            <person name="Vollmers J."/>
            <person name="Poulsen M."/>
            <person name="Beemelmanns C."/>
        </authorList>
    </citation>
    <scope>NUCLEOTIDE SEQUENCE [LARGE SCALE GENOMIC DNA]</scope>
    <source>
        <strain evidence="5 6">RB68</strain>
    </source>
</reference>
<dbReference type="SUPFAM" id="SSF53850">
    <property type="entry name" value="Periplasmic binding protein-like II"/>
    <property type="match status" value="1"/>
</dbReference>
<proteinExistence type="inferred from homology"/>
<dbReference type="GO" id="GO:0043190">
    <property type="term" value="C:ATP-binding cassette (ABC) transporter complex"/>
    <property type="evidence" value="ECO:0007669"/>
    <property type="project" value="InterPro"/>
</dbReference>
<organism evidence="5 6">
    <name type="scientific">Actinomadura macrotermitis</name>
    <dbReference type="NCBI Taxonomy" id="2585200"/>
    <lineage>
        <taxon>Bacteria</taxon>
        <taxon>Bacillati</taxon>
        <taxon>Actinomycetota</taxon>
        <taxon>Actinomycetes</taxon>
        <taxon>Streptosporangiales</taxon>
        <taxon>Thermomonosporaceae</taxon>
        <taxon>Actinomadura</taxon>
    </lineage>
</organism>
<keyword evidence="2" id="KW-0813">Transport</keyword>
<dbReference type="RefSeq" id="WP_153539046.1">
    <property type="nucleotide sequence ID" value="NZ_WEGH01000004.1"/>
</dbReference>
<dbReference type="Proteomes" id="UP000487268">
    <property type="component" value="Unassembled WGS sequence"/>
</dbReference>
<evidence type="ECO:0000256" key="3">
    <source>
        <dbReference type="ARBA" id="ARBA00022729"/>
    </source>
</evidence>
<keyword evidence="6" id="KW-1185">Reference proteome</keyword>
<dbReference type="Gene3D" id="3.10.105.10">
    <property type="entry name" value="Dipeptide-binding Protein, Domain 3"/>
    <property type="match status" value="1"/>
</dbReference>
<dbReference type="GO" id="GO:1904680">
    <property type="term" value="F:peptide transmembrane transporter activity"/>
    <property type="evidence" value="ECO:0007669"/>
    <property type="project" value="TreeGrafter"/>
</dbReference>
<comment type="similarity">
    <text evidence="1">Belongs to the bacterial solute-binding protein 5 family.</text>
</comment>
<feature type="domain" description="Solute-binding protein family 5" evidence="4">
    <location>
        <begin position="89"/>
        <end position="431"/>
    </location>
</feature>
<comment type="caution">
    <text evidence="5">The sequence shown here is derived from an EMBL/GenBank/DDBJ whole genome shotgun (WGS) entry which is preliminary data.</text>
</comment>
<dbReference type="EMBL" id="WEGH01000004">
    <property type="protein sequence ID" value="MQY08331.1"/>
    <property type="molecule type" value="Genomic_DNA"/>
</dbReference>
<dbReference type="InterPro" id="IPR030678">
    <property type="entry name" value="Peptide/Ni-bd"/>
</dbReference>
<gene>
    <name evidence="5" type="primary">ddpA_1</name>
    <name evidence="5" type="ORF">ACRB68_64380</name>
</gene>
<evidence type="ECO:0000259" key="4">
    <source>
        <dbReference type="Pfam" id="PF00496"/>
    </source>
</evidence>
<dbReference type="Pfam" id="PF00496">
    <property type="entry name" value="SBP_bac_5"/>
    <property type="match status" value="1"/>
</dbReference>
<name>A0A7K0C4G3_9ACTN</name>
<evidence type="ECO:0000256" key="1">
    <source>
        <dbReference type="ARBA" id="ARBA00005695"/>
    </source>
</evidence>
<dbReference type="CDD" id="cd00995">
    <property type="entry name" value="PBP2_NikA_DppA_OppA_like"/>
    <property type="match status" value="1"/>
</dbReference>
<evidence type="ECO:0000256" key="2">
    <source>
        <dbReference type="ARBA" id="ARBA00022448"/>
    </source>
</evidence>
<evidence type="ECO:0000313" key="5">
    <source>
        <dbReference type="EMBL" id="MQY08331.1"/>
    </source>
</evidence>
<dbReference type="OrthoDB" id="5168028at2"/>
<accession>A0A7K0C4G3</accession>
<dbReference type="GO" id="GO:0042597">
    <property type="term" value="C:periplasmic space"/>
    <property type="evidence" value="ECO:0007669"/>
    <property type="project" value="UniProtKB-ARBA"/>
</dbReference>
<sequence>MPLLDPLRSAPRGALAAGAVAAVLALSACGGGQADGGSLQPVRGGTLNVLRTYPFEGFELDKESLNATYLFSGAVLEPLLRADPDGRSLRPGLASSWSFGHGNRTLTLKLDPKAAFSDGKPVTAADVAFSIATWKAGPNYGATYSVIRSTKTIDDRTIALELSEPDTSLPSFLAWATAGVVPKDFGGRPAKQFWQKPVGAGPYTVSDWSTNGKVVLTRNTHYYRAGLPYTDQVVSTYAGDQNSIGLQLASGQADLANEIFPVLAATLPKKQINSTLNHMTSVLLMNTKDPALADVKVRQAIGYAIDYASVVGSSLKGYGAVPTGALPTNVANWAPPSRPYFSHDAAKAKALLAGASRRPATLTMAYPNDPSTSLMAQIVQQNLKDLGITVNLQAADAAGNYATVSGGKYQLALFAYNAISPDASDPVVYLGATGTMFTGHPVGAIDAALGDYRRTTDAKAKQAAITKVQDALLEEAPFVALGQGAQLVAQRTAVHGLRQTPWGGYDLATIWKNK</sequence>
<dbReference type="PANTHER" id="PTHR30290:SF9">
    <property type="entry name" value="OLIGOPEPTIDE-BINDING PROTEIN APPA"/>
    <property type="match status" value="1"/>
</dbReference>
<evidence type="ECO:0000313" key="6">
    <source>
        <dbReference type="Proteomes" id="UP000487268"/>
    </source>
</evidence>
<dbReference type="Gene3D" id="3.40.190.10">
    <property type="entry name" value="Periplasmic binding protein-like II"/>
    <property type="match status" value="1"/>
</dbReference>